<protein>
    <submittedName>
        <fullName evidence="1">Uncharacterized protein</fullName>
    </submittedName>
</protein>
<dbReference type="Proteomes" id="UP001385892">
    <property type="component" value="Unassembled WGS sequence"/>
</dbReference>
<dbReference type="RefSeq" id="WP_340348677.1">
    <property type="nucleotide sequence ID" value="NZ_JBBKZT010000063.1"/>
</dbReference>
<evidence type="ECO:0000313" key="1">
    <source>
        <dbReference type="EMBL" id="MEJ8852737.1"/>
    </source>
</evidence>
<comment type="caution">
    <text evidence="1">The sequence shown here is derived from an EMBL/GenBank/DDBJ whole genome shotgun (WGS) entry which is preliminary data.</text>
</comment>
<proteinExistence type="predicted"/>
<sequence>MSKYLVEFWSKPADEVVANDVRHEVPCAMREEAVELDDATAKLHADAADRLETSLADLRAHE</sequence>
<reference evidence="1 2" key="1">
    <citation type="submission" date="2024-03" db="EMBL/GenBank/DDBJ databases">
        <title>Novel species of the genus Variovorax.</title>
        <authorList>
            <person name="Liu Q."/>
            <person name="Xin Y.-H."/>
        </authorList>
    </citation>
    <scope>NUCLEOTIDE SEQUENCE [LARGE SCALE GENOMIC DNA]</scope>
    <source>
        <strain evidence="1 2">KACC 18900</strain>
    </source>
</reference>
<gene>
    <name evidence="1" type="ORF">WKW82_39510</name>
</gene>
<evidence type="ECO:0000313" key="2">
    <source>
        <dbReference type="Proteomes" id="UP001385892"/>
    </source>
</evidence>
<accession>A0ABU8WYW7</accession>
<organism evidence="1 2">
    <name type="scientific">Variovorax rhizosphaerae</name>
    <dbReference type="NCBI Taxonomy" id="1836200"/>
    <lineage>
        <taxon>Bacteria</taxon>
        <taxon>Pseudomonadati</taxon>
        <taxon>Pseudomonadota</taxon>
        <taxon>Betaproteobacteria</taxon>
        <taxon>Burkholderiales</taxon>
        <taxon>Comamonadaceae</taxon>
        <taxon>Variovorax</taxon>
    </lineage>
</organism>
<name>A0ABU8WYW7_9BURK</name>
<keyword evidence="2" id="KW-1185">Reference proteome</keyword>
<dbReference type="EMBL" id="JBBKZT010000063">
    <property type="protein sequence ID" value="MEJ8852737.1"/>
    <property type="molecule type" value="Genomic_DNA"/>
</dbReference>